<dbReference type="AlphaFoldDB" id="D6WVN3"/>
<dbReference type="STRING" id="7070.D6WVN3"/>
<feature type="chain" id="PRO_5007310887" evidence="9">
    <location>
        <begin position="20"/>
        <end position="79"/>
    </location>
</feature>
<keyword evidence="5" id="KW-0391">Immunity</keyword>
<keyword evidence="7" id="KW-0044">Antibiotic</keyword>
<keyword evidence="2" id="KW-0964">Secreted</keyword>
<dbReference type="CDD" id="cd21806">
    <property type="entry name" value="DEFL_defensin-like"/>
    <property type="match status" value="1"/>
</dbReference>
<dbReference type="GO" id="GO:0050830">
    <property type="term" value="P:defense response to Gram-positive bacterium"/>
    <property type="evidence" value="ECO:0007669"/>
    <property type="project" value="UniProtKB-ARBA"/>
</dbReference>
<gene>
    <name evidence="11" type="primary">AUGUSTUS-3.0.2_06250</name>
    <name evidence="11" type="ORF">TcasGA2_TC006250</name>
</gene>
<evidence type="ECO:0000256" key="5">
    <source>
        <dbReference type="ARBA" id="ARBA00022859"/>
    </source>
</evidence>
<dbReference type="InParanoid" id="D6WVN3"/>
<dbReference type="FunFam" id="3.30.30.10:FF:000005">
    <property type="entry name" value="Defensin"/>
    <property type="match status" value="1"/>
</dbReference>
<keyword evidence="4" id="KW-0399">Innate immunity</keyword>
<keyword evidence="12" id="KW-1185">Reference proteome</keyword>
<dbReference type="InterPro" id="IPR036574">
    <property type="entry name" value="Scorpion_toxin-like_sf"/>
</dbReference>
<feature type="domain" description="Invertebrate defensins family profile" evidence="10">
    <location>
        <begin position="31"/>
        <end position="79"/>
    </location>
</feature>
<dbReference type="GO" id="GO:0042742">
    <property type="term" value="P:defense response to bacterium"/>
    <property type="evidence" value="ECO:0000318"/>
    <property type="project" value="GO_Central"/>
</dbReference>
<evidence type="ECO:0000256" key="3">
    <source>
        <dbReference type="ARBA" id="ARBA00022529"/>
    </source>
</evidence>
<dbReference type="PANTHER" id="PTHR13645:SF0">
    <property type="entry name" value="DEFENSIN"/>
    <property type="match status" value="1"/>
</dbReference>
<dbReference type="GO" id="GO:0006959">
    <property type="term" value="P:humoral immune response"/>
    <property type="evidence" value="ECO:0000318"/>
    <property type="project" value="GO_Central"/>
</dbReference>
<dbReference type="PROSITE" id="PS51378">
    <property type="entry name" value="INVERT_DEFENSINS"/>
    <property type="match status" value="1"/>
</dbReference>
<evidence type="ECO:0000256" key="1">
    <source>
        <dbReference type="ARBA" id="ARBA00004613"/>
    </source>
</evidence>
<dbReference type="GO" id="GO:0005615">
    <property type="term" value="C:extracellular space"/>
    <property type="evidence" value="ECO:0000318"/>
    <property type="project" value="GO_Central"/>
</dbReference>
<reference evidence="11 12" key="2">
    <citation type="journal article" date="2010" name="Nucleic Acids Res.">
        <title>BeetleBase in 2010: revisions to provide comprehensive genomic information for Tribolium castaneum.</title>
        <authorList>
            <person name="Kim H.S."/>
            <person name="Murphy T."/>
            <person name="Xia J."/>
            <person name="Caragea D."/>
            <person name="Park Y."/>
            <person name="Beeman R.W."/>
            <person name="Lorenzen M.D."/>
            <person name="Butcher S."/>
            <person name="Manak J.R."/>
            <person name="Brown S.J."/>
        </authorList>
    </citation>
    <scope>GENOME REANNOTATION</scope>
    <source>
        <strain evidence="11 12">Georgia GA2</strain>
    </source>
</reference>
<keyword evidence="6" id="KW-0211">Defensin</keyword>
<dbReference type="Pfam" id="PF01097">
    <property type="entry name" value="Defensin_2"/>
    <property type="match status" value="1"/>
</dbReference>
<dbReference type="PANTHER" id="PTHR13645">
    <property type="entry name" value="DEFENSIN"/>
    <property type="match status" value="1"/>
</dbReference>
<evidence type="ECO:0000256" key="4">
    <source>
        <dbReference type="ARBA" id="ARBA00022588"/>
    </source>
</evidence>
<dbReference type="InterPro" id="IPR017982">
    <property type="entry name" value="Defensin_insect"/>
</dbReference>
<feature type="signal peptide" evidence="9">
    <location>
        <begin position="1"/>
        <end position="19"/>
    </location>
</feature>
<keyword evidence="9" id="KW-0732">Signal</keyword>
<dbReference type="Proteomes" id="UP000007266">
    <property type="component" value="Linkage group 8"/>
</dbReference>
<dbReference type="GO" id="GO:0045087">
    <property type="term" value="P:innate immune response"/>
    <property type="evidence" value="ECO:0007669"/>
    <property type="project" value="UniProtKB-KW"/>
</dbReference>
<keyword evidence="3" id="KW-0929">Antimicrobial</keyword>
<evidence type="ECO:0000313" key="12">
    <source>
        <dbReference type="Proteomes" id="UP000007266"/>
    </source>
</evidence>
<evidence type="ECO:0000256" key="8">
    <source>
        <dbReference type="ARBA" id="ARBA00023157"/>
    </source>
</evidence>
<accession>D6WVN3</accession>
<dbReference type="InterPro" id="IPR001542">
    <property type="entry name" value="Defensin_invertebrate/fungal"/>
</dbReference>
<evidence type="ECO:0000256" key="2">
    <source>
        <dbReference type="ARBA" id="ARBA00022525"/>
    </source>
</evidence>
<evidence type="ECO:0000256" key="7">
    <source>
        <dbReference type="ARBA" id="ARBA00023022"/>
    </source>
</evidence>
<comment type="subcellular location">
    <subcellularLocation>
        <location evidence="1">Secreted</location>
    </subcellularLocation>
</comment>
<proteinExistence type="predicted"/>
<evidence type="ECO:0000313" key="11">
    <source>
        <dbReference type="EMBL" id="EFA09220.2"/>
    </source>
</evidence>
<dbReference type="FunCoup" id="D6WVN3">
    <property type="interactions" value="37"/>
</dbReference>
<protein>
    <submittedName>
        <fullName evidence="11">Defensin-like Protein</fullName>
    </submittedName>
</protein>
<organism evidence="11 12">
    <name type="scientific">Tribolium castaneum</name>
    <name type="common">Red flour beetle</name>
    <dbReference type="NCBI Taxonomy" id="7070"/>
    <lineage>
        <taxon>Eukaryota</taxon>
        <taxon>Metazoa</taxon>
        <taxon>Ecdysozoa</taxon>
        <taxon>Arthropoda</taxon>
        <taxon>Hexapoda</taxon>
        <taxon>Insecta</taxon>
        <taxon>Pterygota</taxon>
        <taxon>Neoptera</taxon>
        <taxon>Endopterygota</taxon>
        <taxon>Coleoptera</taxon>
        <taxon>Polyphaga</taxon>
        <taxon>Cucujiformia</taxon>
        <taxon>Tenebrionidae</taxon>
        <taxon>Tenebrionidae incertae sedis</taxon>
        <taxon>Tribolium</taxon>
    </lineage>
</organism>
<name>D6WVN3_TRICA</name>
<dbReference type="PRINTS" id="PR00271">
    <property type="entry name" value="DEFENSIN"/>
</dbReference>
<evidence type="ECO:0000256" key="9">
    <source>
        <dbReference type="SAM" id="SignalP"/>
    </source>
</evidence>
<keyword evidence="8" id="KW-1015">Disulfide bond</keyword>
<dbReference type="Gene3D" id="3.30.30.10">
    <property type="entry name" value="Knottin, scorpion toxin-like"/>
    <property type="match status" value="1"/>
</dbReference>
<reference evidence="11 12" key="1">
    <citation type="journal article" date="2008" name="Nature">
        <title>The genome of the model beetle and pest Tribolium castaneum.</title>
        <authorList>
            <consortium name="Tribolium Genome Sequencing Consortium"/>
            <person name="Richards S."/>
            <person name="Gibbs R.A."/>
            <person name="Weinstock G.M."/>
            <person name="Brown S.J."/>
            <person name="Denell R."/>
            <person name="Beeman R.W."/>
            <person name="Gibbs R."/>
            <person name="Beeman R.W."/>
            <person name="Brown S.J."/>
            <person name="Bucher G."/>
            <person name="Friedrich M."/>
            <person name="Grimmelikhuijzen C.J."/>
            <person name="Klingler M."/>
            <person name="Lorenzen M."/>
            <person name="Richards S."/>
            <person name="Roth S."/>
            <person name="Schroder R."/>
            <person name="Tautz D."/>
            <person name="Zdobnov E.M."/>
            <person name="Muzny D."/>
            <person name="Gibbs R.A."/>
            <person name="Weinstock G.M."/>
            <person name="Attaway T."/>
            <person name="Bell S."/>
            <person name="Buhay C.J."/>
            <person name="Chandrabose M.N."/>
            <person name="Chavez D."/>
            <person name="Clerk-Blankenburg K.P."/>
            <person name="Cree A."/>
            <person name="Dao M."/>
            <person name="Davis C."/>
            <person name="Chacko J."/>
            <person name="Dinh H."/>
            <person name="Dugan-Rocha S."/>
            <person name="Fowler G."/>
            <person name="Garner T.T."/>
            <person name="Garnes J."/>
            <person name="Gnirke A."/>
            <person name="Hawes A."/>
            <person name="Hernandez J."/>
            <person name="Hines S."/>
            <person name="Holder M."/>
            <person name="Hume J."/>
            <person name="Jhangiani S.N."/>
            <person name="Joshi V."/>
            <person name="Khan Z.M."/>
            <person name="Jackson L."/>
            <person name="Kovar C."/>
            <person name="Kowis A."/>
            <person name="Lee S."/>
            <person name="Lewis L.R."/>
            <person name="Margolis J."/>
            <person name="Morgan M."/>
            <person name="Nazareth L.V."/>
            <person name="Nguyen N."/>
            <person name="Okwuonu G."/>
            <person name="Parker D."/>
            <person name="Richards S."/>
            <person name="Ruiz S.J."/>
            <person name="Santibanez J."/>
            <person name="Savard J."/>
            <person name="Scherer S.E."/>
            <person name="Schneider B."/>
            <person name="Sodergren E."/>
            <person name="Tautz D."/>
            <person name="Vattahil S."/>
            <person name="Villasana D."/>
            <person name="White C.S."/>
            <person name="Wright R."/>
            <person name="Park Y."/>
            <person name="Beeman R.W."/>
            <person name="Lord J."/>
            <person name="Oppert B."/>
            <person name="Lorenzen M."/>
            <person name="Brown S."/>
            <person name="Wang L."/>
            <person name="Savard J."/>
            <person name="Tautz D."/>
            <person name="Richards S."/>
            <person name="Weinstock G."/>
            <person name="Gibbs R.A."/>
            <person name="Liu Y."/>
            <person name="Worley K."/>
            <person name="Weinstock G."/>
            <person name="Elsik C.G."/>
            <person name="Reese J.T."/>
            <person name="Elhaik E."/>
            <person name="Landan G."/>
            <person name="Graur D."/>
            <person name="Arensburger P."/>
            <person name="Atkinson P."/>
            <person name="Beeman R.W."/>
            <person name="Beidler J."/>
            <person name="Brown S.J."/>
            <person name="Demuth J.P."/>
            <person name="Drury D.W."/>
            <person name="Du Y.Z."/>
            <person name="Fujiwara H."/>
            <person name="Lorenzen M."/>
            <person name="Maselli V."/>
            <person name="Osanai M."/>
            <person name="Park Y."/>
            <person name="Robertson H.M."/>
            <person name="Tu Z."/>
            <person name="Wang J.J."/>
            <person name="Wang S."/>
            <person name="Richards S."/>
            <person name="Song H."/>
            <person name="Zhang L."/>
            <person name="Sodergren E."/>
            <person name="Werner D."/>
            <person name="Stanke M."/>
            <person name="Morgenstern B."/>
            <person name="Solovyev V."/>
            <person name="Kosarev P."/>
            <person name="Brown G."/>
            <person name="Chen H.C."/>
            <person name="Ermolaeva O."/>
            <person name="Hlavina W."/>
            <person name="Kapustin Y."/>
            <person name="Kiryutin B."/>
            <person name="Kitts P."/>
            <person name="Maglott D."/>
            <person name="Pruitt K."/>
            <person name="Sapojnikov V."/>
            <person name="Souvorov A."/>
            <person name="Mackey A.J."/>
            <person name="Waterhouse R.M."/>
            <person name="Wyder S."/>
            <person name="Zdobnov E.M."/>
            <person name="Zdobnov E.M."/>
            <person name="Wyder S."/>
            <person name="Kriventseva E.V."/>
            <person name="Kadowaki T."/>
            <person name="Bork P."/>
            <person name="Aranda M."/>
            <person name="Bao R."/>
            <person name="Beermann A."/>
            <person name="Berns N."/>
            <person name="Bolognesi R."/>
            <person name="Bonneton F."/>
            <person name="Bopp D."/>
            <person name="Brown S.J."/>
            <person name="Bucher G."/>
            <person name="Butts T."/>
            <person name="Chaumot A."/>
            <person name="Denell R.E."/>
            <person name="Ferrier D.E."/>
            <person name="Friedrich M."/>
            <person name="Gordon C.M."/>
            <person name="Jindra M."/>
            <person name="Klingler M."/>
            <person name="Lan Q."/>
            <person name="Lattorff H.M."/>
            <person name="Laudet V."/>
            <person name="von Levetsow C."/>
            <person name="Liu Z."/>
            <person name="Lutz R."/>
            <person name="Lynch J.A."/>
            <person name="da Fonseca R.N."/>
            <person name="Posnien N."/>
            <person name="Reuter R."/>
            <person name="Roth S."/>
            <person name="Savard J."/>
            <person name="Schinko J.B."/>
            <person name="Schmitt C."/>
            <person name="Schoppmeier M."/>
            <person name="Schroder R."/>
            <person name="Shippy T.D."/>
            <person name="Simonnet F."/>
            <person name="Marques-Souza H."/>
            <person name="Tautz D."/>
            <person name="Tomoyasu Y."/>
            <person name="Trauner J."/>
            <person name="Van der Zee M."/>
            <person name="Vervoort M."/>
            <person name="Wittkopp N."/>
            <person name="Wimmer E.A."/>
            <person name="Yang X."/>
            <person name="Jones A.K."/>
            <person name="Sattelle D.B."/>
            <person name="Ebert P.R."/>
            <person name="Nelson D."/>
            <person name="Scott J.G."/>
            <person name="Beeman R.W."/>
            <person name="Muthukrishnan S."/>
            <person name="Kramer K.J."/>
            <person name="Arakane Y."/>
            <person name="Beeman R.W."/>
            <person name="Zhu Q."/>
            <person name="Hogenkamp D."/>
            <person name="Dixit R."/>
            <person name="Oppert B."/>
            <person name="Jiang H."/>
            <person name="Zou Z."/>
            <person name="Marshall J."/>
            <person name="Elpidina E."/>
            <person name="Vinokurov K."/>
            <person name="Oppert C."/>
            <person name="Zou Z."/>
            <person name="Evans J."/>
            <person name="Lu Z."/>
            <person name="Zhao P."/>
            <person name="Sumathipala N."/>
            <person name="Altincicek B."/>
            <person name="Vilcinskas A."/>
            <person name="Williams M."/>
            <person name="Hultmark D."/>
            <person name="Hetru C."/>
            <person name="Jiang H."/>
            <person name="Grimmelikhuijzen C.J."/>
            <person name="Hauser F."/>
            <person name="Cazzamali G."/>
            <person name="Williamson M."/>
            <person name="Park Y."/>
            <person name="Li B."/>
            <person name="Tanaka Y."/>
            <person name="Predel R."/>
            <person name="Neupert S."/>
            <person name="Schachtner J."/>
            <person name="Verleyen P."/>
            <person name="Raible F."/>
            <person name="Bork P."/>
            <person name="Friedrich M."/>
            <person name="Walden K.K."/>
            <person name="Robertson H.M."/>
            <person name="Angeli S."/>
            <person name="Foret S."/>
            <person name="Bucher G."/>
            <person name="Schuetz S."/>
            <person name="Maleszka R."/>
            <person name="Wimmer E.A."/>
            <person name="Beeman R.W."/>
            <person name="Lorenzen M."/>
            <person name="Tomoyasu Y."/>
            <person name="Miller S.C."/>
            <person name="Grossmann D."/>
            <person name="Bucher G."/>
        </authorList>
    </citation>
    <scope>NUCLEOTIDE SEQUENCE [LARGE SCALE GENOMIC DNA]</scope>
    <source>
        <strain evidence="11 12">Georgia GA2</strain>
    </source>
</reference>
<dbReference type="HOGENOM" id="CLU_1919761_0_0_1"/>
<evidence type="ECO:0000259" key="10">
    <source>
        <dbReference type="PROSITE" id="PS51378"/>
    </source>
</evidence>
<sequence>MKLIIIALIALFCVFETTAFPADGEHVRVKRFTCDVLSAEGGFRGVSIKLNHAACAAHCLYLKKRGGYCNDKAVCVCRK</sequence>
<dbReference type="EMBL" id="KQ971357">
    <property type="protein sequence ID" value="EFA09220.2"/>
    <property type="molecule type" value="Genomic_DNA"/>
</dbReference>
<evidence type="ECO:0000256" key="6">
    <source>
        <dbReference type="ARBA" id="ARBA00022940"/>
    </source>
</evidence>
<dbReference type="SUPFAM" id="SSF57095">
    <property type="entry name" value="Scorpion toxin-like"/>
    <property type="match status" value="1"/>
</dbReference>